<sequence length="220" mass="24888">MDGHIEDETLCRINVDPTIVERSVVRHIIDDFIDDVDKHFSHASIMSSSYPRNNFLETDAMFLEFEDDLDNLKGGSSSVGDNSGSSTQPPATPIPKRHVQSQILKLECYVAVNGHIPMTIAPGVEKSISSHVLHFSQAIDVCRLFVLDFNDQAMNRFVEHQMFSTSKEFQTDYHKYFKKYSNLEEACASPPNILKQSQTNKAARQKQSYNHSNGSKSFLQ</sequence>
<protein>
    <recommendedName>
        <fullName evidence="3">CACTA en-spm transposon protein</fullName>
    </recommendedName>
</protein>
<dbReference type="EnsemblPlants" id="MELO3C031439.2.1">
    <property type="protein sequence ID" value="MELO3C031439.2.1"/>
    <property type="gene ID" value="MELO3C031439.2"/>
</dbReference>
<accession>A0A9I9EBB6</accession>
<evidence type="ECO:0000256" key="1">
    <source>
        <dbReference type="SAM" id="MobiDB-lite"/>
    </source>
</evidence>
<reference evidence="2" key="1">
    <citation type="submission" date="2023-03" db="UniProtKB">
        <authorList>
            <consortium name="EnsemblPlants"/>
        </authorList>
    </citation>
    <scope>IDENTIFICATION</scope>
</reference>
<evidence type="ECO:0008006" key="3">
    <source>
        <dbReference type="Google" id="ProtNLM"/>
    </source>
</evidence>
<feature type="region of interest" description="Disordered" evidence="1">
    <location>
        <begin position="74"/>
        <end position="96"/>
    </location>
</feature>
<evidence type="ECO:0000313" key="2">
    <source>
        <dbReference type="EnsemblPlants" id="MELO3C031439.2.1"/>
    </source>
</evidence>
<feature type="compositionally biased region" description="Low complexity" evidence="1">
    <location>
        <begin position="74"/>
        <end position="86"/>
    </location>
</feature>
<dbReference type="Gramene" id="MELO3C031439.2.1">
    <property type="protein sequence ID" value="MELO3C031439.2.1"/>
    <property type="gene ID" value="MELO3C031439.2"/>
</dbReference>
<name>A0A9I9EBB6_CUCME</name>
<dbReference type="AlphaFoldDB" id="A0A9I9EBB6"/>
<organism evidence="2">
    <name type="scientific">Cucumis melo</name>
    <name type="common">Muskmelon</name>
    <dbReference type="NCBI Taxonomy" id="3656"/>
    <lineage>
        <taxon>Eukaryota</taxon>
        <taxon>Viridiplantae</taxon>
        <taxon>Streptophyta</taxon>
        <taxon>Embryophyta</taxon>
        <taxon>Tracheophyta</taxon>
        <taxon>Spermatophyta</taxon>
        <taxon>Magnoliopsida</taxon>
        <taxon>eudicotyledons</taxon>
        <taxon>Gunneridae</taxon>
        <taxon>Pentapetalae</taxon>
        <taxon>rosids</taxon>
        <taxon>fabids</taxon>
        <taxon>Cucurbitales</taxon>
        <taxon>Cucurbitaceae</taxon>
        <taxon>Benincaseae</taxon>
        <taxon>Cucumis</taxon>
    </lineage>
</organism>
<feature type="region of interest" description="Disordered" evidence="1">
    <location>
        <begin position="196"/>
        <end position="220"/>
    </location>
</feature>
<proteinExistence type="predicted"/>